<feature type="transmembrane region" description="Helical" evidence="12">
    <location>
        <begin position="212"/>
        <end position="236"/>
    </location>
</feature>
<keyword evidence="3 12" id="KW-0813">Transport</keyword>
<feature type="domain" description="K+ potassium transporter C-terminal" evidence="14">
    <location>
        <begin position="477"/>
        <end position="625"/>
    </location>
</feature>
<dbReference type="GO" id="GO:0015079">
    <property type="term" value="F:potassium ion transmembrane transporter activity"/>
    <property type="evidence" value="ECO:0007669"/>
    <property type="project" value="UniProtKB-UniRule"/>
</dbReference>
<evidence type="ECO:0000256" key="1">
    <source>
        <dbReference type="ARBA" id="ARBA00004141"/>
    </source>
</evidence>
<feature type="transmembrane region" description="Helical" evidence="12">
    <location>
        <begin position="340"/>
        <end position="361"/>
    </location>
</feature>
<sequence length="625" mass="67716">MTTDSNKSSVAALTLAAIGIVYGDIGTSPLYTMKEVFAKHHGLSPVPVNVLGVVSLILWGLIIVISLKYVTLVLRADNRGEGGIMAMTALALSSVTQKSRWYYPVMLLGMVGAGLFFGDGVITPAISVLSAIEGLEVAAPALKPYVIPVTLAVLVALYLLQRRGTAGIGKWFGPIVLVWFIALAAMGVANIAKNPVILIAFNPLHALGFLIHNGWLAFVALGAVVLALTGAEALYADMGHFGKKTVRLAWFSIVAPALALNYLGQGALLLSNPAAVSNPFFLQLGPWSVYPLVVLSTMATVIASQATISGAFSVTQQAIALGFLPRMRIRQTSESHKGQIYIPLVNWLQLTAVILAVVGFGSSSNLASAYGIAATATMLTTTLLTFFVVRFGWKFPLLLSVAATGFFLTIDVALFSSTSLKIISGGWFTLTISALMVMLMLTWRRGRELVFQSLQRQLIPLDDFLQSLFINPPLRVPGTAVFFRAEGDGVPHALLHNLLHNQVLHERTIFLTVYATDIPRVPDRERIKVVPHGHNCYQVNVYYGFSDERDIPRALQEGRHVGLSIDPMQTSFFIARQTVIATPKAGMALWREALYSAMSRNARDAADYFKIPPNRVIELGAQVEI</sequence>
<dbReference type="GO" id="GO:0015293">
    <property type="term" value="F:symporter activity"/>
    <property type="evidence" value="ECO:0007669"/>
    <property type="project" value="UniProtKB-UniRule"/>
</dbReference>
<accession>A0ABD5CJA9</accession>
<comment type="function">
    <text evidence="12">Transport of potassium into the cell. Likely operates as a K(+):H(+) symporter.</text>
</comment>
<keyword evidence="6 12" id="KW-0812">Transmembrane</keyword>
<reference evidence="15 16" key="1">
    <citation type="submission" date="2023-08" db="EMBL/GenBank/DDBJ databases">
        <title>Genome sequencing of plant associated microbes to promote plant fitness in Sorghum bicolor and Oryza sativa.</title>
        <authorList>
            <person name="Coleman-Derr D."/>
        </authorList>
    </citation>
    <scope>NUCLEOTIDE SEQUENCE [LARGE SCALE GENOMIC DNA]</scope>
    <source>
        <strain evidence="15 16">SLBN-33</strain>
    </source>
</reference>
<name>A0ABD5CJA9_9BURK</name>
<keyword evidence="4 12" id="KW-1003">Cell membrane</keyword>
<dbReference type="AlphaFoldDB" id="A0ABD5CJA9"/>
<feature type="transmembrane region" description="Helical" evidence="12">
    <location>
        <begin position="422"/>
        <end position="443"/>
    </location>
</feature>
<proteinExistence type="inferred from homology"/>
<feature type="domain" description="K+ potassium transporter integral membrane" evidence="13">
    <location>
        <begin position="13"/>
        <end position="466"/>
    </location>
</feature>
<evidence type="ECO:0000256" key="8">
    <source>
        <dbReference type="ARBA" id="ARBA00022958"/>
    </source>
</evidence>
<evidence type="ECO:0000256" key="5">
    <source>
        <dbReference type="ARBA" id="ARBA00022538"/>
    </source>
</evidence>
<evidence type="ECO:0000256" key="4">
    <source>
        <dbReference type="ARBA" id="ARBA00022475"/>
    </source>
</evidence>
<comment type="catalytic activity">
    <reaction evidence="12">
        <text>K(+)(in) + H(+)(in) = K(+)(out) + H(+)(out)</text>
        <dbReference type="Rhea" id="RHEA:28490"/>
        <dbReference type="ChEBI" id="CHEBI:15378"/>
        <dbReference type="ChEBI" id="CHEBI:29103"/>
    </reaction>
</comment>
<dbReference type="InterPro" id="IPR023051">
    <property type="entry name" value="Kup"/>
</dbReference>
<protein>
    <recommendedName>
        <fullName evidence="12">Probable potassium transport system protein Kup</fullName>
    </recommendedName>
</protein>
<dbReference type="PANTHER" id="PTHR30540">
    <property type="entry name" value="OSMOTIC STRESS POTASSIUM TRANSPORTER"/>
    <property type="match status" value="1"/>
</dbReference>
<keyword evidence="8 12" id="KW-0630">Potassium</keyword>
<comment type="similarity">
    <text evidence="2 12">Belongs to the HAK/KUP transporter (TC 2.A.72) family.</text>
</comment>
<feature type="transmembrane region" description="Helical" evidence="12">
    <location>
        <begin position="172"/>
        <end position="192"/>
    </location>
</feature>
<feature type="transmembrane region" description="Helical" evidence="12">
    <location>
        <begin position="290"/>
        <end position="319"/>
    </location>
</feature>
<feature type="transmembrane region" description="Helical" evidence="12">
    <location>
        <begin position="367"/>
        <end position="389"/>
    </location>
</feature>
<dbReference type="InterPro" id="IPR053952">
    <property type="entry name" value="K_trans_C"/>
</dbReference>
<keyword evidence="10 12" id="KW-0406">Ion transport</keyword>
<dbReference type="GO" id="GO:0005886">
    <property type="term" value="C:plasma membrane"/>
    <property type="evidence" value="ECO:0007669"/>
    <property type="project" value="UniProtKB-SubCell"/>
</dbReference>
<dbReference type="Pfam" id="PF02705">
    <property type="entry name" value="K_trans"/>
    <property type="match status" value="1"/>
</dbReference>
<evidence type="ECO:0000256" key="3">
    <source>
        <dbReference type="ARBA" id="ARBA00022448"/>
    </source>
</evidence>
<evidence type="ECO:0000256" key="10">
    <source>
        <dbReference type="ARBA" id="ARBA00023065"/>
    </source>
</evidence>
<dbReference type="Pfam" id="PF22776">
    <property type="entry name" value="K_trans_C"/>
    <property type="match status" value="1"/>
</dbReference>
<evidence type="ECO:0000313" key="15">
    <source>
        <dbReference type="EMBL" id="MDR6205406.1"/>
    </source>
</evidence>
<feature type="transmembrane region" description="Helical" evidence="12">
    <location>
        <begin position="101"/>
        <end position="122"/>
    </location>
</feature>
<keyword evidence="5 12" id="KW-0633">Potassium transport</keyword>
<feature type="transmembrane region" description="Helical" evidence="12">
    <location>
        <begin position="142"/>
        <end position="160"/>
    </location>
</feature>
<keyword evidence="7 12" id="KW-0769">Symport</keyword>
<evidence type="ECO:0000256" key="11">
    <source>
        <dbReference type="ARBA" id="ARBA00023136"/>
    </source>
</evidence>
<dbReference type="RefSeq" id="WP_310033121.1">
    <property type="nucleotide sequence ID" value="NZ_JAVIZN010000002.1"/>
</dbReference>
<dbReference type="InterPro" id="IPR053951">
    <property type="entry name" value="K_trans_N"/>
</dbReference>
<feature type="transmembrane region" description="Helical" evidence="12">
    <location>
        <begin position="47"/>
        <end position="70"/>
    </location>
</feature>
<gene>
    <name evidence="12" type="primary">kup</name>
    <name evidence="15" type="ORF">QF025_004126</name>
</gene>
<dbReference type="PANTHER" id="PTHR30540:SF79">
    <property type="entry name" value="LOW AFFINITY POTASSIUM TRANSPORT SYSTEM PROTEIN KUP"/>
    <property type="match status" value="1"/>
</dbReference>
<dbReference type="HAMAP" id="MF_01522">
    <property type="entry name" value="Kup"/>
    <property type="match status" value="1"/>
</dbReference>
<dbReference type="InterPro" id="IPR003855">
    <property type="entry name" value="K+_transporter"/>
</dbReference>
<dbReference type="Proteomes" id="UP001245184">
    <property type="component" value="Unassembled WGS sequence"/>
</dbReference>
<comment type="subcellular location">
    <subcellularLocation>
        <location evidence="12">Cell membrane</location>
        <topology evidence="12">Multi-pass membrane protein</topology>
    </subcellularLocation>
    <subcellularLocation>
        <location evidence="1">Membrane</location>
        <topology evidence="1">Multi-pass membrane protein</topology>
    </subcellularLocation>
</comment>
<evidence type="ECO:0000259" key="13">
    <source>
        <dbReference type="Pfam" id="PF02705"/>
    </source>
</evidence>
<comment type="caution">
    <text evidence="15">The sequence shown here is derived from an EMBL/GenBank/DDBJ whole genome shotgun (WGS) entry which is preliminary data.</text>
</comment>
<evidence type="ECO:0000256" key="9">
    <source>
        <dbReference type="ARBA" id="ARBA00022989"/>
    </source>
</evidence>
<evidence type="ECO:0000256" key="7">
    <source>
        <dbReference type="ARBA" id="ARBA00022847"/>
    </source>
</evidence>
<feature type="transmembrane region" description="Helical" evidence="12">
    <location>
        <begin position="396"/>
        <end position="416"/>
    </location>
</feature>
<evidence type="ECO:0000256" key="12">
    <source>
        <dbReference type="HAMAP-Rule" id="MF_01522"/>
    </source>
</evidence>
<feature type="transmembrane region" description="Helical" evidence="12">
    <location>
        <begin position="248"/>
        <end position="270"/>
    </location>
</feature>
<dbReference type="EMBL" id="JAVIZN010000002">
    <property type="protein sequence ID" value="MDR6205406.1"/>
    <property type="molecule type" value="Genomic_DNA"/>
</dbReference>
<evidence type="ECO:0000256" key="6">
    <source>
        <dbReference type="ARBA" id="ARBA00022692"/>
    </source>
</evidence>
<keyword evidence="11 12" id="KW-0472">Membrane</keyword>
<evidence type="ECO:0000259" key="14">
    <source>
        <dbReference type="Pfam" id="PF22776"/>
    </source>
</evidence>
<evidence type="ECO:0000313" key="16">
    <source>
        <dbReference type="Proteomes" id="UP001245184"/>
    </source>
</evidence>
<organism evidence="15 16">
    <name type="scientific">Paraburkholderia graminis</name>
    <dbReference type="NCBI Taxonomy" id="60548"/>
    <lineage>
        <taxon>Bacteria</taxon>
        <taxon>Pseudomonadati</taxon>
        <taxon>Pseudomonadota</taxon>
        <taxon>Betaproteobacteria</taxon>
        <taxon>Burkholderiales</taxon>
        <taxon>Burkholderiaceae</taxon>
        <taxon>Paraburkholderia</taxon>
    </lineage>
</organism>
<keyword evidence="9 12" id="KW-1133">Transmembrane helix</keyword>
<evidence type="ECO:0000256" key="2">
    <source>
        <dbReference type="ARBA" id="ARBA00007019"/>
    </source>
</evidence>